<dbReference type="AlphaFoldDB" id="A0A4C1VLP3"/>
<accession>A0A4C1VLP3</accession>
<organism evidence="1 2">
    <name type="scientific">Eumeta variegata</name>
    <name type="common">Bagworm moth</name>
    <name type="synonym">Eumeta japonica</name>
    <dbReference type="NCBI Taxonomy" id="151549"/>
    <lineage>
        <taxon>Eukaryota</taxon>
        <taxon>Metazoa</taxon>
        <taxon>Ecdysozoa</taxon>
        <taxon>Arthropoda</taxon>
        <taxon>Hexapoda</taxon>
        <taxon>Insecta</taxon>
        <taxon>Pterygota</taxon>
        <taxon>Neoptera</taxon>
        <taxon>Endopterygota</taxon>
        <taxon>Lepidoptera</taxon>
        <taxon>Glossata</taxon>
        <taxon>Ditrysia</taxon>
        <taxon>Tineoidea</taxon>
        <taxon>Psychidae</taxon>
        <taxon>Oiketicinae</taxon>
        <taxon>Eumeta</taxon>
    </lineage>
</organism>
<proteinExistence type="predicted"/>
<dbReference type="EMBL" id="BGZK01000362">
    <property type="protein sequence ID" value="GBP39227.1"/>
    <property type="molecule type" value="Genomic_DNA"/>
</dbReference>
<sequence>MARRGGIWELRISTRVLLYGITGRNVRLASGNKEAGKDILDIIAESSEVRLFWVRAHAEPRETSVLTSSPEMPPLQRRRQRTVPLSFAKKAIKAASLEEWQEIRRG</sequence>
<comment type="caution">
    <text evidence="1">The sequence shown here is derived from an EMBL/GenBank/DDBJ whole genome shotgun (WGS) entry which is preliminary data.</text>
</comment>
<gene>
    <name evidence="1" type="ORF">EVAR_22631_1</name>
</gene>
<reference evidence="1 2" key="1">
    <citation type="journal article" date="2019" name="Commun. Biol.">
        <title>The bagworm genome reveals a unique fibroin gene that provides high tensile strength.</title>
        <authorList>
            <person name="Kono N."/>
            <person name="Nakamura H."/>
            <person name="Ohtoshi R."/>
            <person name="Tomita M."/>
            <person name="Numata K."/>
            <person name="Arakawa K."/>
        </authorList>
    </citation>
    <scope>NUCLEOTIDE SEQUENCE [LARGE SCALE GENOMIC DNA]</scope>
</reference>
<keyword evidence="2" id="KW-1185">Reference proteome</keyword>
<evidence type="ECO:0000313" key="1">
    <source>
        <dbReference type="EMBL" id="GBP39227.1"/>
    </source>
</evidence>
<dbReference type="Proteomes" id="UP000299102">
    <property type="component" value="Unassembled WGS sequence"/>
</dbReference>
<evidence type="ECO:0000313" key="2">
    <source>
        <dbReference type="Proteomes" id="UP000299102"/>
    </source>
</evidence>
<dbReference type="OrthoDB" id="411823at2759"/>
<protein>
    <submittedName>
        <fullName evidence="1">Uncharacterized protein</fullName>
    </submittedName>
</protein>
<name>A0A4C1VLP3_EUMVA</name>